<reference evidence="2" key="2">
    <citation type="submission" date="2020-06" db="EMBL/GenBank/DDBJ databases">
        <authorList>
            <person name="Sheffer M."/>
        </authorList>
    </citation>
    <scope>NUCLEOTIDE SEQUENCE</scope>
</reference>
<evidence type="ECO:0000313" key="2">
    <source>
        <dbReference type="EMBL" id="KAF8778887.1"/>
    </source>
</evidence>
<name>A0A8T0ET12_ARGBR</name>
<accession>A0A8T0ET12</accession>
<evidence type="ECO:0000256" key="1">
    <source>
        <dbReference type="SAM" id="MobiDB-lite"/>
    </source>
</evidence>
<reference evidence="2" key="1">
    <citation type="journal article" date="2020" name="bioRxiv">
        <title>Chromosome-level reference genome of the European wasp spider Argiope bruennichi: a resource for studies on range expansion and evolutionary adaptation.</title>
        <authorList>
            <person name="Sheffer M.M."/>
            <person name="Hoppe A."/>
            <person name="Krehenwinkel H."/>
            <person name="Uhl G."/>
            <person name="Kuss A.W."/>
            <person name="Jensen L."/>
            <person name="Jensen C."/>
            <person name="Gillespie R.G."/>
            <person name="Hoff K.J."/>
            <person name="Prost S."/>
        </authorList>
    </citation>
    <scope>NUCLEOTIDE SEQUENCE</scope>
</reference>
<gene>
    <name evidence="2" type="ORF">HNY73_015569</name>
</gene>
<feature type="compositionally biased region" description="Basic residues" evidence="1">
    <location>
        <begin position="45"/>
        <end position="55"/>
    </location>
</feature>
<sequence length="97" mass="11280">MKVRFSKAPFMTTARQNHTSFLERSRSSKDENRFQAGVDENGRQTTRRKKTKSQKRVPQQWVEANQKANLINGDATREDGSRVHDIGFWKRHFGDGT</sequence>
<feature type="compositionally biased region" description="Basic and acidic residues" evidence="1">
    <location>
        <begin position="21"/>
        <end position="33"/>
    </location>
</feature>
<keyword evidence="3" id="KW-1185">Reference proteome</keyword>
<feature type="region of interest" description="Disordered" evidence="1">
    <location>
        <begin position="16"/>
        <end position="58"/>
    </location>
</feature>
<protein>
    <submittedName>
        <fullName evidence="2">Uncharacterized protein</fullName>
    </submittedName>
</protein>
<organism evidence="2 3">
    <name type="scientific">Argiope bruennichi</name>
    <name type="common">Wasp spider</name>
    <name type="synonym">Aranea bruennichi</name>
    <dbReference type="NCBI Taxonomy" id="94029"/>
    <lineage>
        <taxon>Eukaryota</taxon>
        <taxon>Metazoa</taxon>
        <taxon>Ecdysozoa</taxon>
        <taxon>Arthropoda</taxon>
        <taxon>Chelicerata</taxon>
        <taxon>Arachnida</taxon>
        <taxon>Araneae</taxon>
        <taxon>Araneomorphae</taxon>
        <taxon>Entelegynae</taxon>
        <taxon>Araneoidea</taxon>
        <taxon>Araneidae</taxon>
        <taxon>Argiope</taxon>
    </lineage>
</organism>
<dbReference type="AlphaFoldDB" id="A0A8T0ET12"/>
<proteinExistence type="predicted"/>
<dbReference type="Proteomes" id="UP000807504">
    <property type="component" value="Unassembled WGS sequence"/>
</dbReference>
<dbReference type="EMBL" id="JABXBU010002072">
    <property type="protein sequence ID" value="KAF8778887.1"/>
    <property type="molecule type" value="Genomic_DNA"/>
</dbReference>
<evidence type="ECO:0000313" key="3">
    <source>
        <dbReference type="Proteomes" id="UP000807504"/>
    </source>
</evidence>
<comment type="caution">
    <text evidence="2">The sequence shown here is derived from an EMBL/GenBank/DDBJ whole genome shotgun (WGS) entry which is preliminary data.</text>
</comment>